<protein>
    <submittedName>
        <fullName evidence="2">DUF1269 domain-containing protein</fullName>
    </submittedName>
    <submittedName>
        <fullName evidence="3">Uncharacterized membrane protein</fullName>
    </submittedName>
</protein>
<keyword evidence="1" id="KW-1133">Transmembrane helix</keyword>
<keyword evidence="5" id="KW-1185">Reference proteome</keyword>
<gene>
    <name evidence="2" type="ORF">AB2Z07_12815</name>
    <name evidence="3" type="ORF">SAMN05660830_02804</name>
</gene>
<evidence type="ECO:0000256" key="1">
    <source>
        <dbReference type="SAM" id="Phobius"/>
    </source>
</evidence>
<keyword evidence="1" id="KW-0472">Membrane</keyword>
<organism evidence="3 4">
    <name type="scientific">Halodesulfovibrio aestuarii</name>
    <dbReference type="NCBI Taxonomy" id="126333"/>
    <lineage>
        <taxon>Bacteria</taxon>
        <taxon>Pseudomonadati</taxon>
        <taxon>Thermodesulfobacteriota</taxon>
        <taxon>Desulfovibrionia</taxon>
        <taxon>Desulfovibrionales</taxon>
        <taxon>Desulfovibrionaceae</taxon>
        <taxon>Halodesulfovibrio</taxon>
    </lineage>
</organism>
<sequence>MADLVVIAYDTEQRASEVRAELLKMAGEYLVEIEDAVIAIHKQDGKVKLRQMHALTAAGAVGGGFWGVFIGLLFLHPLLGLVAGASAGAAAGAMSDVGINDNFMKELAEKLTKGTSALFVLCSKMTSERVLERLKGSGGHLMQTSLSHEDEERLRKVIGDT</sequence>
<reference evidence="3 4" key="1">
    <citation type="submission" date="2016-11" db="EMBL/GenBank/DDBJ databases">
        <authorList>
            <person name="Varghese N."/>
            <person name="Submissions S."/>
        </authorList>
    </citation>
    <scope>NUCLEOTIDE SEQUENCE [LARGE SCALE GENOMIC DNA]</scope>
    <source>
        <strain evidence="3 4">DSM 17919</strain>
    </source>
</reference>
<evidence type="ECO:0000313" key="5">
    <source>
        <dbReference type="Proteomes" id="UP001568358"/>
    </source>
</evidence>
<dbReference type="EMBL" id="JBFSOO010000010">
    <property type="protein sequence ID" value="MEZ6854398.1"/>
    <property type="molecule type" value="Genomic_DNA"/>
</dbReference>
<reference evidence="2 5" key="2">
    <citation type="submission" date="2024-07" db="EMBL/GenBank/DDBJ databases">
        <title>Active virus-host system and metabolic interactions in a Lokiarchaeon culture.</title>
        <authorList>
            <person name="Ponce Toledo R.I."/>
            <person name="Rodrigues Oliveira T."/>
            <person name="Schleper C."/>
        </authorList>
    </citation>
    <scope>NUCLEOTIDE SEQUENCE [LARGE SCALE GENOMIC DNA]</scope>
    <source>
        <strain evidence="2 5">B35</strain>
    </source>
</reference>
<name>A0A8G2F8V2_9BACT</name>
<evidence type="ECO:0000313" key="2">
    <source>
        <dbReference type="EMBL" id="MEZ6854398.1"/>
    </source>
</evidence>
<dbReference type="AlphaFoldDB" id="A0A8G2F8V2"/>
<dbReference type="RefSeq" id="WP_019999403.1">
    <property type="nucleotide sequence ID" value="NZ_CP192217.1"/>
</dbReference>
<dbReference type="Pfam" id="PF06897">
    <property type="entry name" value="DUF1269"/>
    <property type="match status" value="1"/>
</dbReference>
<evidence type="ECO:0000313" key="3">
    <source>
        <dbReference type="EMBL" id="SHJ60350.1"/>
    </source>
</evidence>
<proteinExistence type="predicted"/>
<comment type="caution">
    <text evidence="3">The sequence shown here is derived from an EMBL/GenBank/DDBJ whole genome shotgun (WGS) entry which is preliminary data.</text>
</comment>
<dbReference type="Proteomes" id="UP001568358">
    <property type="component" value="Unassembled WGS sequence"/>
</dbReference>
<keyword evidence="1" id="KW-0812">Transmembrane</keyword>
<dbReference type="InterPro" id="IPR009200">
    <property type="entry name" value="DUF1269_membrane"/>
</dbReference>
<dbReference type="EMBL" id="FQZR01000008">
    <property type="protein sequence ID" value="SHJ60350.1"/>
    <property type="molecule type" value="Genomic_DNA"/>
</dbReference>
<feature type="transmembrane region" description="Helical" evidence="1">
    <location>
        <begin position="52"/>
        <end position="75"/>
    </location>
</feature>
<accession>A0A8G2F8V2</accession>
<evidence type="ECO:0000313" key="4">
    <source>
        <dbReference type="Proteomes" id="UP000184001"/>
    </source>
</evidence>
<dbReference type="Proteomes" id="UP000184001">
    <property type="component" value="Unassembled WGS sequence"/>
</dbReference>